<evidence type="ECO:0000256" key="4">
    <source>
        <dbReference type="ARBA" id="ARBA00022679"/>
    </source>
</evidence>
<evidence type="ECO:0000256" key="8">
    <source>
        <dbReference type="ARBA" id="ARBA00049067"/>
    </source>
</evidence>
<sequence>MTEFVLAIEWAGFEKDKYVHTVLEDNILPPFIAQCRWFAGKARSIKQLKVKDAVHFDEFIFMTFEAKYEEGDVELYLLPLSFVETNTQDISPKGILSKASMDDKLGFLVDAIYDVNFRNALFSSFYNQKAYDQINKDVLSFLKGKAFIAESEVIESVLPNIDSSNSAMIFDGKYFLKLYRKIFAETNPEAEMVEFITQNSDFKNIPRFAGSITWKRSNAPEITFAVMVEVVESLKDDWSMTGDYLNDFMEAFVDGNFQIRESVFGKVSQLAVRTAEMHKALFALRGAEAFNAEPFDRQYRRFLHQKFENLLERRYTLLTDNYLRLDEQAQFLAWKFMEAKDMILDFIDQVLTRPLFSYRTRIHGDYHLGQVLATEDDLVIIDFEGEPESTITERKIKHSPLKDVAGMIRSYHYAVSAKLFNSAETSNIDAQELQRAADRWYKLIKDTYLEEYLAVFGSPHPLFKDNNEINYLLLFHLLEKAVYEIGYEVNYRPTWVKIPLKGIAEVLAEVEKLRR</sequence>
<keyword evidence="6" id="KW-0067">ATP-binding</keyword>
<reference evidence="10" key="1">
    <citation type="submission" date="2021-12" db="EMBL/GenBank/DDBJ databases">
        <authorList>
            <person name="Rodrigo-Torres L."/>
            <person name="Arahal R. D."/>
            <person name="Lucena T."/>
        </authorList>
    </citation>
    <scope>NUCLEOTIDE SEQUENCE</scope>
    <source>
        <strain evidence="10">CECT 8858</strain>
    </source>
</reference>
<dbReference type="Proteomes" id="UP000837932">
    <property type="component" value="Unassembled WGS sequence"/>
</dbReference>
<proteinExistence type="inferred from homology"/>
<evidence type="ECO:0000256" key="3">
    <source>
        <dbReference type="ARBA" id="ARBA00013882"/>
    </source>
</evidence>
<dbReference type="Pfam" id="PF18085">
    <property type="entry name" value="Mak_N_cap"/>
    <property type="match status" value="1"/>
</dbReference>
<dbReference type="GO" id="GO:0016740">
    <property type="term" value="F:transferase activity"/>
    <property type="evidence" value="ECO:0007669"/>
    <property type="project" value="UniProtKB-KW"/>
</dbReference>
<organism evidence="10 11">
    <name type="scientific">Emticicia aquatica</name>
    <dbReference type="NCBI Taxonomy" id="1681835"/>
    <lineage>
        <taxon>Bacteria</taxon>
        <taxon>Pseudomonadati</taxon>
        <taxon>Bacteroidota</taxon>
        <taxon>Cytophagia</taxon>
        <taxon>Cytophagales</taxon>
        <taxon>Leadbetterellaceae</taxon>
        <taxon>Emticicia</taxon>
    </lineage>
</organism>
<evidence type="ECO:0000256" key="7">
    <source>
        <dbReference type="ARBA" id="ARBA00031251"/>
    </source>
</evidence>
<dbReference type="InterPro" id="IPR040999">
    <property type="entry name" value="Mak_N_cap"/>
</dbReference>
<comment type="caution">
    <text evidence="10">The sequence shown here is derived from an EMBL/GenBank/DDBJ whole genome shotgun (WGS) entry which is preliminary data.</text>
</comment>
<dbReference type="InterPro" id="IPR011009">
    <property type="entry name" value="Kinase-like_dom_sf"/>
</dbReference>
<keyword evidence="5" id="KW-0547">Nucleotide-binding</keyword>
<dbReference type="Gene3D" id="3.90.1200.10">
    <property type="match status" value="1"/>
</dbReference>
<evidence type="ECO:0000256" key="1">
    <source>
        <dbReference type="ARBA" id="ARBA00006219"/>
    </source>
</evidence>
<name>A0ABM9APM0_9BACT</name>
<comment type="catalytic activity">
    <reaction evidence="8">
        <text>D-maltose + ATP = alpha-maltose 1-phosphate + ADP + H(+)</text>
        <dbReference type="Rhea" id="RHEA:31915"/>
        <dbReference type="ChEBI" id="CHEBI:15378"/>
        <dbReference type="ChEBI" id="CHEBI:17306"/>
        <dbReference type="ChEBI" id="CHEBI:30616"/>
        <dbReference type="ChEBI" id="CHEBI:63576"/>
        <dbReference type="ChEBI" id="CHEBI:456216"/>
        <dbReference type="EC" id="2.7.1.175"/>
    </reaction>
</comment>
<evidence type="ECO:0000256" key="2">
    <source>
        <dbReference type="ARBA" id="ARBA00011962"/>
    </source>
</evidence>
<dbReference type="EC" id="2.7.1.175" evidence="2"/>
<evidence type="ECO:0000313" key="11">
    <source>
        <dbReference type="Proteomes" id="UP000837932"/>
    </source>
</evidence>
<keyword evidence="11" id="KW-1185">Reference proteome</keyword>
<gene>
    <name evidence="10" type="primary">mak_2</name>
    <name evidence="10" type="ORF">EMA8858_01699</name>
</gene>
<comment type="similarity">
    <text evidence="1">Belongs to the aminoglycoside phosphotransferase family.</text>
</comment>
<feature type="domain" description="Maltokinase N-terminal cap" evidence="9">
    <location>
        <begin position="31"/>
        <end position="114"/>
    </location>
</feature>
<evidence type="ECO:0000313" key="10">
    <source>
        <dbReference type="EMBL" id="CAH0995576.1"/>
    </source>
</evidence>
<evidence type="ECO:0000256" key="6">
    <source>
        <dbReference type="ARBA" id="ARBA00022840"/>
    </source>
</evidence>
<dbReference type="RefSeq" id="WP_238806123.1">
    <property type="nucleotide sequence ID" value="NZ_CAKLPY010000001.1"/>
</dbReference>
<dbReference type="EMBL" id="CAKLPY010000001">
    <property type="protein sequence ID" value="CAH0995576.1"/>
    <property type="molecule type" value="Genomic_DNA"/>
</dbReference>
<keyword evidence="4 10" id="KW-0808">Transferase</keyword>
<dbReference type="SUPFAM" id="SSF56112">
    <property type="entry name" value="Protein kinase-like (PK-like)"/>
    <property type="match status" value="1"/>
</dbReference>
<accession>A0ABM9APM0</accession>
<evidence type="ECO:0000259" key="9">
    <source>
        <dbReference type="Pfam" id="PF18085"/>
    </source>
</evidence>
<protein>
    <recommendedName>
        <fullName evidence="3">Maltokinase</fullName>
        <ecNumber evidence="2">2.7.1.175</ecNumber>
    </recommendedName>
    <alternativeName>
        <fullName evidence="7">Maltose-1-phosphate synthase</fullName>
    </alternativeName>
</protein>
<evidence type="ECO:0000256" key="5">
    <source>
        <dbReference type="ARBA" id="ARBA00022741"/>
    </source>
</evidence>